<name>A0A0V1GM40_TRIPS</name>
<sequence>MRARNNSKSHTEATTCTYRGKPALEAVQGF</sequence>
<dbReference type="EMBL" id="JYDS01001230">
    <property type="protein sequence ID" value="KRY99373.1"/>
    <property type="molecule type" value="Genomic_DNA"/>
</dbReference>
<dbReference type="EMBL" id="JYDV01000922">
    <property type="protein sequence ID" value="KRZ01136.1"/>
    <property type="molecule type" value="Genomic_DNA"/>
</dbReference>
<evidence type="ECO:0000313" key="6">
    <source>
        <dbReference type="Proteomes" id="UP000054826"/>
    </source>
</evidence>
<protein>
    <submittedName>
        <fullName evidence="1">Uncharacterized protein</fullName>
    </submittedName>
</protein>
<reference evidence="5 6" key="1">
    <citation type="submission" date="2015-01" db="EMBL/GenBank/DDBJ databases">
        <title>Evolution of Trichinella species and genotypes.</title>
        <authorList>
            <person name="Korhonen P.K."/>
            <person name="Edoardo P."/>
            <person name="Giuseppe L.R."/>
            <person name="Gasser R.B."/>
        </authorList>
    </citation>
    <scope>NUCLEOTIDE SEQUENCE [LARGE SCALE GENOMIC DNA]</scope>
    <source>
        <strain evidence="2">ISS176</strain>
        <strain evidence="1">ISS588</strain>
    </source>
</reference>
<dbReference type="EMBL" id="JYDV01000919">
    <property type="protein sequence ID" value="KRZ01151.1"/>
    <property type="molecule type" value="Genomic_DNA"/>
</dbReference>
<evidence type="ECO:0000313" key="4">
    <source>
        <dbReference type="EMBL" id="KRZ01151.1"/>
    </source>
</evidence>
<evidence type="ECO:0000313" key="1">
    <source>
        <dbReference type="EMBL" id="KRY99373.1"/>
    </source>
</evidence>
<dbReference type="Proteomes" id="UP000054805">
    <property type="component" value="Unassembled WGS sequence"/>
</dbReference>
<evidence type="ECO:0000313" key="3">
    <source>
        <dbReference type="EMBL" id="KRZ01140.1"/>
    </source>
</evidence>
<evidence type="ECO:0000313" key="2">
    <source>
        <dbReference type="EMBL" id="KRZ01136.1"/>
    </source>
</evidence>
<dbReference type="AlphaFoldDB" id="A0A0V1GM40"/>
<accession>A0A0V1GM40</accession>
<comment type="caution">
    <text evidence="1">The sequence shown here is derived from an EMBL/GenBank/DDBJ whole genome shotgun (WGS) entry which is preliminary data.</text>
</comment>
<keyword evidence="5" id="KW-1185">Reference proteome</keyword>
<gene>
    <name evidence="1" type="ORF">T4B_4995</name>
    <name evidence="4" type="ORF">T4C_12741</name>
    <name evidence="3" type="ORF">T4C_3396</name>
    <name evidence="2" type="ORF">T4C_8760</name>
</gene>
<dbReference type="EMBL" id="JYDV01000921">
    <property type="protein sequence ID" value="KRZ01140.1"/>
    <property type="molecule type" value="Genomic_DNA"/>
</dbReference>
<dbReference type="Proteomes" id="UP000054826">
    <property type="component" value="Unassembled WGS sequence"/>
</dbReference>
<organism evidence="1 5">
    <name type="scientific">Trichinella pseudospiralis</name>
    <name type="common">Parasitic roundworm</name>
    <dbReference type="NCBI Taxonomy" id="6337"/>
    <lineage>
        <taxon>Eukaryota</taxon>
        <taxon>Metazoa</taxon>
        <taxon>Ecdysozoa</taxon>
        <taxon>Nematoda</taxon>
        <taxon>Enoplea</taxon>
        <taxon>Dorylaimia</taxon>
        <taxon>Trichinellida</taxon>
        <taxon>Trichinellidae</taxon>
        <taxon>Trichinella</taxon>
    </lineage>
</organism>
<proteinExistence type="predicted"/>
<evidence type="ECO:0000313" key="5">
    <source>
        <dbReference type="Proteomes" id="UP000054805"/>
    </source>
</evidence>